<accession>A0A401FS61</accession>
<dbReference type="OrthoDB" id="3253436at2"/>
<reference evidence="3" key="2">
    <citation type="submission" date="2019-01" db="EMBL/GenBank/DDBJ databases">
        <title>Genome sequence of Desulfonema ishimotonii strain Tokyo 01.</title>
        <authorList>
            <person name="Fukui M."/>
        </authorList>
    </citation>
    <scope>NUCLEOTIDE SEQUENCE [LARGE SCALE GENOMIC DNA]</scope>
    <source>
        <strain evidence="3">Tokyo 01</strain>
    </source>
</reference>
<dbReference type="SUPFAM" id="SSF47077">
    <property type="entry name" value="T4 endonuclease V"/>
    <property type="match status" value="1"/>
</dbReference>
<reference evidence="3" key="1">
    <citation type="submission" date="2017-11" db="EMBL/GenBank/DDBJ databases">
        <authorList>
            <person name="Watanabe M."/>
            <person name="Kojima H."/>
        </authorList>
    </citation>
    <scope>NUCLEOTIDE SEQUENCE [LARGE SCALE GENOMIC DNA]</scope>
    <source>
        <strain evidence="3">Tokyo 01</strain>
    </source>
</reference>
<name>A0A401FS61_9BACT</name>
<dbReference type="Pfam" id="PF03013">
    <property type="entry name" value="Pyr_excise"/>
    <property type="match status" value="1"/>
</dbReference>
<sequence>MRIWDIHPGYLNRQSLLGEHRELHGMASIILHNKKGYSRHPETLRWKPHLSGLIMRHEFLVAEMALRGYNHRSPLDRETGAVSWPEIFIDPPGGQFRILKEKYKDREEGRIPLPGSAQALWAHHKYSVLARDPEYYRRIGPALSGPAPRLSFDRLAEMLVRLMRQPPPRGRLINALMHMWGYVSDMENRETGKKLPDHPADALHRIRQLALENHADYLVRSTALSDLSVWTAAAV</sequence>
<dbReference type="InterPro" id="IPR013560">
    <property type="entry name" value="DUF1722"/>
</dbReference>
<dbReference type="InterPro" id="IPR024796">
    <property type="entry name" value="T4_endonuc_V"/>
</dbReference>
<comment type="caution">
    <text evidence="2">The sequence shown here is derived from an EMBL/GenBank/DDBJ whole genome shotgun (WGS) entry which is preliminary data.</text>
</comment>
<evidence type="ECO:0000313" key="3">
    <source>
        <dbReference type="Proteomes" id="UP000288096"/>
    </source>
</evidence>
<dbReference type="AlphaFoldDB" id="A0A401FS61"/>
<dbReference type="Gene3D" id="1.10.440.10">
    <property type="entry name" value="T4 endonuclease V"/>
    <property type="match status" value="1"/>
</dbReference>
<feature type="domain" description="DUF1722" evidence="1">
    <location>
        <begin position="125"/>
        <end position="188"/>
    </location>
</feature>
<dbReference type="EMBL" id="BEXT01000001">
    <property type="protein sequence ID" value="GBC59798.1"/>
    <property type="molecule type" value="Genomic_DNA"/>
</dbReference>
<dbReference type="Pfam" id="PF08349">
    <property type="entry name" value="DUF1722"/>
    <property type="match status" value="1"/>
</dbReference>
<evidence type="ECO:0000259" key="1">
    <source>
        <dbReference type="Pfam" id="PF08349"/>
    </source>
</evidence>
<evidence type="ECO:0000313" key="2">
    <source>
        <dbReference type="EMBL" id="GBC59798.1"/>
    </source>
</evidence>
<gene>
    <name evidence="2" type="ORF">DENIS_0739</name>
</gene>
<keyword evidence="3" id="KW-1185">Reference proteome</keyword>
<protein>
    <recommendedName>
        <fullName evidence="1">DUF1722 domain-containing protein</fullName>
    </recommendedName>
</protein>
<organism evidence="2 3">
    <name type="scientific">Desulfonema ishimotonii</name>
    <dbReference type="NCBI Taxonomy" id="45657"/>
    <lineage>
        <taxon>Bacteria</taxon>
        <taxon>Pseudomonadati</taxon>
        <taxon>Thermodesulfobacteriota</taxon>
        <taxon>Desulfobacteria</taxon>
        <taxon>Desulfobacterales</taxon>
        <taxon>Desulfococcaceae</taxon>
        <taxon>Desulfonema</taxon>
    </lineage>
</organism>
<proteinExistence type="predicted"/>
<dbReference type="InterPro" id="IPR004260">
    <property type="entry name" value="Pyr-dimer_DNA_glycosylase"/>
</dbReference>
<dbReference type="Proteomes" id="UP000288096">
    <property type="component" value="Unassembled WGS sequence"/>
</dbReference>